<dbReference type="KEGG" id="pry:Prubr_28460"/>
<gene>
    <name evidence="2" type="ORF">Prubr_28460</name>
</gene>
<name>A0A810N2R7_9ACTN</name>
<protein>
    <recommendedName>
        <fullName evidence="1">Calcineurin-like phosphoesterase domain-containing protein</fullName>
    </recommendedName>
</protein>
<dbReference type="InterPro" id="IPR029052">
    <property type="entry name" value="Metallo-depent_PP-like"/>
</dbReference>
<dbReference type="PANTHER" id="PTHR42850:SF4">
    <property type="entry name" value="ZINC-DEPENDENT ENDOPOLYPHOSPHATASE"/>
    <property type="match status" value="1"/>
</dbReference>
<dbReference type="AlphaFoldDB" id="A0A810N2R7"/>
<evidence type="ECO:0000259" key="1">
    <source>
        <dbReference type="Pfam" id="PF00149"/>
    </source>
</evidence>
<dbReference type="RefSeq" id="WP_212825524.1">
    <property type="nucleotide sequence ID" value="NZ_AP023359.1"/>
</dbReference>
<accession>A0A810N2R7</accession>
<organism evidence="2 3">
    <name type="scientific">Polymorphospora rubra</name>
    <dbReference type="NCBI Taxonomy" id="338584"/>
    <lineage>
        <taxon>Bacteria</taxon>
        <taxon>Bacillati</taxon>
        <taxon>Actinomycetota</taxon>
        <taxon>Actinomycetes</taxon>
        <taxon>Micromonosporales</taxon>
        <taxon>Micromonosporaceae</taxon>
        <taxon>Polymorphospora</taxon>
    </lineage>
</organism>
<dbReference type="PANTHER" id="PTHR42850">
    <property type="entry name" value="METALLOPHOSPHOESTERASE"/>
    <property type="match status" value="1"/>
</dbReference>
<sequence>MATVVVIGDVGGHAEQLRRALLEVGAHEAGLALPDDVIVVQVGDLVDRGPDSTGVLALVDGYLQNRPDRWIQLVGNHDAQYLPDGVPFWPEPVSPDDASMLTSWWEQGRMDVAAAVRTADGDDLLITHAGLTVGCWRELGEPMTAASAARLLNGRPDLIRRGGSLAVDRMAGPLWAETGWELVEPWMDHHHAGGFVPFGQVHGHSALVRYEDRTWRSPGRVRQRATVDWEARHVRVRVGGRVFTGIDPKHGRYGAPTWRPLVLPGAELLTPVGATARPTD</sequence>
<dbReference type="EMBL" id="AP023359">
    <property type="protein sequence ID" value="BCJ65825.1"/>
    <property type="molecule type" value="Genomic_DNA"/>
</dbReference>
<dbReference type="InterPro" id="IPR004843">
    <property type="entry name" value="Calcineurin-like_PHP"/>
</dbReference>
<dbReference type="Proteomes" id="UP000680866">
    <property type="component" value="Chromosome"/>
</dbReference>
<evidence type="ECO:0000313" key="3">
    <source>
        <dbReference type="Proteomes" id="UP000680866"/>
    </source>
</evidence>
<dbReference type="GO" id="GO:0005737">
    <property type="term" value="C:cytoplasm"/>
    <property type="evidence" value="ECO:0007669"/>
    <property type="project" value="TreeGrafter"/>
</dbReference>
<evidence type="ECO:0000313" key="2">
    <source>
        <dbReference type="EMBL" id="BCJ65825.1"/>
    </source>
</evidence>
<proteinExistence type="predicted"/>
<feature type="domain" description="Calcineurin-like phosphoesterase" evidence="1">
    <location>
        <begin position="3"/>
        <end position="132"/>
    </location>
</feature>
<dbReference type="GO" id="GO:0016791">
    <property type="term" value="F:phosphatase activity"/>
    <property type="evidence" value="ECO:0007669"/>
    <property type="project" value="TreeGrafter"/>
</dbReference>
<reference evidence="2" key="1">
    <citation type="submission" date="2020-08" db="EMBL/GenBank/DDBJ databases">
        <title>Whole genome shotgun sequence of Polymorphospora rubra NBRC 101157.</title>
        <authorList>
            <person name="Komaki H."/>
            <person name="Tamura T."/>
        </authorList>
    </citation>
    <scope>NUCLEOTIDE SEQUENCE</scope>
    <source>
        <strain evidence="2">NBRC 101157</strain>
    </source>
</reference>
<dbReference type="Pfam" id="PF00149">
    <property type="entry name" value="Metallophos"/>
    <property type="match status" value="1"/>
</dbReference>
<dbReference type="InterPro" id="IPR050126">
    <property type="entry name" value="Ap4A_hydrolase"/>
</dbReference>
<dbReference type="SUPFAM" id="SSF56300">
    <property type="entry name" value="Metallo-dependent phosphatases"/>
    <property type="match status" value="1"/>
</dbReference>
<dbReference type="Gene3D" id="3.60.21.10">
    <property type="match status" value="1"/>
</dbReference>
<keyword evidence="3" id="KW-1185">Reference proteome</keyword>